<evidence type="ECO:0000313" key="1">
    <source>
        <dbReference type="EMBL" id="GFR11023.1"/>
    </source>
</evidence>
<comment type="caution">
    <text evidence="1">The sequence shown here is derived from an EMBL/GenBank/DDBJ whole genome shotgun (WGS) entry which is preliminary data.</text>
</comment>
<sequence>MLKAMETRWYPHAENWVWSVQEENEMRLSKDRASGCHEFHSDSFYDTIRCEAQTAVLQTISRRLAEANLQSKRVFYLPSLPSKLHHAKAT</sequence>
<organism evidence="1 2">
    <name type="scientific">Trichonephila clavata</name>
    <name type="common">Joro spider</name>
    <name type="synonym">Nephila clavata</name>
    <dbReference type="NCBI Taxonomy" id="2740835"/>
    <lineage>
        <taxon>Eukaryota</taxon>
        <taxon>Metazoa</taxon>
        <taxon>Ecdysozoa</taxon>
        <taxon>Arthropoda</taxon>
        <taxon>Chelicerata</taxon>
        <taxon>Arachnida</taxon>
        <taxon>Araneae</taxon>
        <taxon>Araneomorphae</taxon>
        <taxon>Entelegynae</taxon>
        <taxon>Araneoidea</taxon>
        <taxon>Nephilidae</taxon>
        <taxon>Trichonephila</taxon>
    </lineage>
</organism>
<dbReference type="OrthoDB" id="10479172at2759"/>
<dbReference type="Proteomes" id="UP000887116">
    <property type="component" value="Unassembled WGS sequence"/>
</dbReference>
<dbReference type="AlphaFoldDB" id="A0A8X6GTM7"/>
<accession>A0A8X6GTM7</accession>
<keyword evidence="2" id="KW-1185">Reference proteome</keyword>
<reference evidence="1" key="1">
    <citation type="submission" date="2020-07" db="EMBL/GenBank/DDBJ databases">
        <title>Multicomponent nature underlies the extraordinary mechanical properties of spider dragline silk.</title>
        <authorList>
            <person name="Kono N."/>
            <person name="Nakamura H."/>
            <person name="Mori M."/>
            <person name="Yoshida Y."/>
            <person name="Ohtoshi R."/>
            <person name="Malay A.D."/>
            <person name="Moran D.A.P."/>
            <person name="Tomita M."/>
            <person name="Numata K."/>
            <person name="Arakawa K."/>
        </authorList>
    </citation>
    <scope>NUCLEOTIDE SEQUENCE</scope>
</reference>
<name>A0A8X6GTM7_TRICU</name>
<proteinExistence type="predicted"/>
<evidence type="ECO:0000313" key="2">
    <source>
        <dbReference type="Proteomes" id="UP000887116"/>
    </source>
</evidence>
<dbReference type="EMBL" id="BMAO01026619">
    <property type="protein sequence ID" value="GFR11023.1"/>
    <property type="molecule type" value="Genomic_DNA"/>
</dbReference>
<gene>
    <name evidence="1" type="ORF">TNCT_673041</name>
</gene>
<protein>
    <submittedName>
        <fullName evidence="1">Uncharacterized protein</fullName>
    </submittedName>
</protein>